<evidence type="ECO:0000256" key="2">
    <source>
        <dbReference type="RuleBase" id="RU003452"/>
    </source>
</evidence>
<dbReference type="AlphaFoldDB" id="A0A4U9HVH6"/>
<dbReference type="PANTHER" id="PTHR11786:SF0">
    <property type="entry name" value="ARYLAMINE N-ACETYLTRANSFERASE 4-RELATED"/>
    <property type="match status" value="1"/>
</dbReference>
<dbReference type="SUPFAM" id="SSF54001">
    <property type="entry name" value="Cysteine proteinases"/>
    <property type="match status" value="1"/>
</dbReference>
<dbReference type="InterPro" id="IPR038765">
    <property type="entry name" value="Papain-like_cys_pep_sf"/>
</dbReference>
<dbReference type="PRINTS" id="PR01543">
    <property type="entry name" value="ANATRNSFRASE"/>
</dbReference>
<evidence type="ECO:0000256" key="1">
    <source>
        <dbReference type="ARBA" id="ARBA00006547"/>
    </source>
</evidence>
<keyword evidence="3" id="KW-0808">Transferase</keyword>
<evidence type="ECO:0000313" key="3">
    <source>
        <dbReference type="EMBL" id="VTP68390.1"/>
    </source>
</evidence>
<dbReference type="Gene3D" id="3.30.2140.10">
    <property type="entry name" value="Arylamine N-acetyltransferase"/>
    <property type="match status" value="1"/>
</dbReference>
<proteinExistence type="inferred from homology"/>
<dbReference type="Pfam" id="PF00797">
    <property type="entry name" value="Acetyltransf_2"/>
    <property type="match status" value="1"/>
</dbReference>
<organism evidence="3 4">
    <name type="scientific">Leclercia adecarboxylata</name>
    <dbReference type="NCBI Taxonomy" id="83655"/>
    <lineage>
        <taxon>Bacteria</taxon>
        <taxon>Pseudomonadati</taxon>
        <taxon>Pseudomonadota</taxon>
        <taxon>Gammaproteobacteria</taxon>
        <taxon>Enterobacterales</taxon>
        <taxon>Enterobacteriaceae</taxon>
        <taxon>Leclercia</taxon>
    </lineage>
</organism>
<reference evidence="3 4" key="1">
    <citation type="submission" date="2019-05" db="EMBL/GenBank/DDBJ databases">
        <authorList>
            <consortium name="Pathogen Informatics"/>
        </authorList>
    </citation>
    <scope>NUCLEOTIDE SEQUENCE [LARGE SCALE GENOMIC DNA]</scope>
    <source>
        <strain evidence="3 4">NCTC13032</strain>
    </source>
</reference>
<accession>A0A4U9HVH6</accession>
<name>A0A4U9HVH6_9ENTR</name>
<gene>
    <name evidence="3" type="primary">nhoA_2</name>
    <name evidence="3" type="ORF">NCTC13032_03531</name>
</gene>
<sequence length="82" mass="9351">MTPFLTEYFARTGWQQPVSVDIETLRALHLQHNSTIPFENIDVVLPREIQLDDQSLVDKLVNGRRGGYCFEQNGLLSGCCVR</sequence>
<dbReference type="InterPro" id="IPR001447">
    <property type="entry name" value="Arylamine_N-AcTrfase"/>
</dbReference>
<evidence type="ECO:0000313" key="4">
    <source>
        <dbReference type="Proteomes" id="UP000310719"/>
    </source>
</evidence>
<keyword evidence="3" id="KW-0012">Acyltransferase</keyword>
<dbReference type="GO" id="GO:0046990">
    <property type="term" value="F:N-hydroxyarylamine O-acetyltransferase activity"/>
    <property type="evidence" value="ECO:0007669"/>
    <property type="project" value="UniProtKB-EC"/>
</dbReference>
<dbReference type="Proteomes" id="UP000310719">
    <property type="component" value="Chromosome"/>
</dbReference>
<dbReference type="PANTHER" id="PTHR11786">
    <property type="entry name" value="N-HYDROXYARYLAMINE O-ACETYLTRANSFERASE"/>
    <property type="match status" value="1"/>
</dbReference>
<comment type="similarity">
    <text evidence="1 2">Belongs to the arylamine N-acetyltransferase family.</text>
</comment>
<dbReference type="EC" id="2.3.1.118" evidence="3"/>
<protein>
    <submittedName>
        <fullName evidence="3">N-hydroxyarylamine O-acetyltransferase</fullName>
        <ecNumber evidence="3">2.3.1.118</ecNumber>
    </submittedName>
</protein>
<dbReference type="GO" id="GO:0004060">
    <property type="term" value="F:arylamine N-acetyltransferase activity"/>
    <property type="evidence" value="ECO:0007669"/>
    <property type="project" value="TreeGrafter"/>
</dbReference>
<dbReference type="EMBL" id="LR590464">
    <property type="protein sequence ID" value="VTP68390.1"/>
    <property type="molecule type" value="Genomic_DNA"/>
</dbReference>